<evidence type="ECO:0000313" key="2">
    <source>
        <dbReference type="Proteomes" id="UP001529180"/>
    </source>
</evidence>
<reference evidence="1 2" key="1">
    <citation type="submission" date="2023-03" db="EMBL/GenBank/DDBJ databases">
        <title>Strain FZY0004 represents a novel species in the genus Thalassospira isolated from seawater.</title>
        <authorList>
            <person name="Fu Z.-Y."/>
        </authorList>
    </citation>
    <scope>NUCLEOTIDE SEQUENCE [LARGE SCALE GENOMIC DNA]</scope>
    <source>
        <strain evidence="1 2">FZY0004</strain>
    </source>
</reference>
<keyword evidence="2" id="KW-1185">Reference proteome</keyword>
<organism evidence="1 2">
    <name type="scientific">Thalassospira aquimaris</name>
    <dbReference type="NCBI Taxonomy" id="3037796"/>
    <lineage>
        <taxon>Bacteria</taxon>
        <taxon>Pseudomonadati</taxon>
        <taxon>Pseudomonadota</taxon>
        <taxon>Alphaproteobacteria</taxon>
        <taxon>Rhodospirillales</taxon>
        <taxon>Thalassospiraceae</taxon>
        <taxon>Thalassospira</taxon>
    </lineage>
</organism>
<dbReference type="Gene3D" id="1.20.1090.10">
    <property type="entry name" value="Dehydroquinate synthase-like - alpha domain"/>
    <property type="match status" value="1"/>
</dbReference>
<evidence type="ECO:0000313" key="1">
    <source>
        <dbReference type="EMBL" id="MDG4721801.1"/>
    </source>
</evidence>
<evidence type="ECO:0008006" key="3">
    <source>
        <dbReference type="Google" id="ProtNLM"/>
    </source>
</evidence>
<sequence>MSALGVDRDQIDLLAKMAVEDPSAGGNPIPLTNEITKKLYEEII</sequence>
<name>A0ABT6GI95_9PROT</name>
<dbReference type="RefSeq" id="WP_278007087.1">
    <property type="nucleotide sequence ID" value="NZ_JARSBO010000017.1"/>
</dbReference>
<dbReference type="Proteomes" id="UP001529180">
    <property type="component" value="Unassembled WGS sequence"/>
</dbReference>
<dbReference type="SUPFAM" id="SSF56796">
    <property type="entry name" value="Dehydroquinate synthase-like"/>
    <property type="match status" value="1"/>
</dbReference>
<gene>
    <name evidence="1" type="ORF">P7680_22565</name>
</gene>
<accession>A0ABT6GI95</accession>
<dbReference type="EMBL" id="JARSBO010000017">
    <property type="protein sequence ID" value="MDG4721801.1"/>
    <property type="molecule type" value="Genomic_DNA"/>
</dbReference>
<proteinExistence type="predicted"/>
<protein>
    <recommendedName>
        <fullName evidence="3">Alcohol dehydrogenase iron-type/glycerol dehydrogenase GldA domain-containing protein</fullName>
    </recommendedName>
</protein>
<comment type="caution">
    <text evidence="1">The sequence shown here is derived from an EMBL/GenBank/DDBJ whole genome shotgun (WGS) entry which is preliminary data.</text>
</comment>